<proteinExistence type="predicted"/>
<dbReference type="AlphaFoldDB" id="A0A0F8XMD0"/>
<protein>
    <submittedName>
        <fullName evidence="1">Uncharacterized protein</fullName>
    </submittedName>
</protein>
<accession>A0A0F8XMD0</accession>
<reference evidence="1" key="1">
    <citation type="journal article" date="2015" name="Nature">
        <title>Complex archaea that bridge the gap between prokaryotes and eukaryotes.</title>
        <authorList>
            <person name="Spang A."/>
            <person name="Saw J.H."/>
            <person name="Jorgensen S.L."/>
            <person name="Zaremba-Niedzwiedzka K."/>
            <person name="Martijn J."/>
            <person name="Lind A.E."/>
            <person name="van Eijk R."/>
            <person name="Schleper C."/>
            <person name="Guy L."/>
            <person name="Ettema T.J."/>
        </authorList>
    </citation>
    <scope>NUCLEOTIDE SEQUENCE</scope>
</reference>
<dbReference type="EMBL" id="LAZR01058291">
    <property type="protein sequence ID" value="KKK70212.1"/>
    <property type="molecule type" value="Genomic_DNA"/>
</dbReference>
<name>A0A0F8XMD0_9ZZZZ</name>
<dbReference type="InterPro" id="IPR012340">
    <property type="entry name" value="NA-bd_OB-fold"/>
</dbReference>
<dbReference type="SUPFAM" id="SSF50249">
    <property type="entry name" value="Nucleic acid-binding proteins"/>
    <property type="match status" value="1"/>
</dbReference>
<evidence type="ECO:0000313" key="1">
    <source>
        <dbReference type="EMBL" id="KKK70212.1"/>
    </source>
</evidence>
<dbReference type="Gene3D" id="2.40.50.140">
    <property type="entry name" value="Nucleic acid-binding proteins"/>
    <property type="match status" value="1"/>
</dbReference>
<feature type="non-terminal residue" evidence="1">
    <location>
        <position position="1"/>
    </location>
</feature>
<gene>
    <name evidence="1" type="ORF">LCGC14_2926290</name>
</gene>
<organism evidence="1">
    <name type="scientific">marine sediment metagenome</name>
    <dbReference type="NCBI Taxonomy" id="412755"/>
    <lineage>
        <taxon>unclassified sequences</taxon>
        <taxon>metagenomes</taxon>
        <taxon>ecological metagenomes</taxon>
    </lineage>
</organism>
<sequence length="117" mass="12785">LKAKQSMTIDALVTGWEPGAAGGKYENTVGALRVSVVDKATGRLREIAKVAPGDDAVRNDMHELLGGRDDPAGLGLVVELQGQGWSQEYRVRHPRVLRYREDRGEPNEVDFCAVSKI</sequence>
<comment type="caution">
    <text evidence="1">The sequence shown here is derived from an EMBL/GenBank/DDBJ whole genome shotgun (WGS) entry which is preliminary data.</text>
</comment>